<sequence>MKIRKREKGFTLVELLVVITIIGMLMSLLLPAVQSAREAGRRAQCMNNQKNLSLALLNYESNRKAFPGILHTVYFDPDITITSGRNNLNASWVVTLFPYLERNDLWDIWSTT</sequence>
<reference evidence="3" key="1">
    <citation type="journal article" date="2014" name="Front. Microbiol.">
        <title>High frequency of phylogenetically diverse reductive dehalogenase-homologous genes in deep subseafloor sedimentary metagenomes.</title>
        <authorList>
            <person name="Kawai M."/>
            <person name="Futagami T."/>
            <person name="Toyoda A."/>
            <person name="Takaki Y."/>
            <person name="Nishi S."/>
            <person name="Hori S."/>
            <person name="Arai W."/>
            <person name="Tsubouchi T."/>
            <person name="Morono Y."/>
            <person name="Uchiyama I."/>
            <person name="Ito T."/>
            <person name="Fujiyama A."/>
            <person name="Inagaki F."/>
            <person name="Takami H."/>
        </authorList>
    </citation>
    <scope>NUCLEOTIDE SEQUENCE</scope>
    <source>
        <strain evidence="3">Expedition CK06-06</strain>
    </source>
</reference>
<dbReference type="Pfam" id="PF07596">
    <property type="entry name" value="SBP_bac_10"/>
    <property type="match status" value="1"/>
</dbReference>
<dbReference type="PROSITE" id="PS00409">
    <property type="entry name" value="PROKAR_NTER_METHYL"/>
    <property type="match status" value="1"/>
</dbReference>
<dbReference type="PANTHER" id="PTHR30093">
    <property type="entry name" value="GENERAL SECRETION PATHWAY PROTEIN G"/>
    <property type="match status" value="1"/>
</dbReference>
<dbReference type="PANTHER" id="PTHR30093:SF2">
    <property type="entry name" value="TYPE II SECRETION SYSTEM PROTEIN H"/>
    <property type="match status" value="1"/>
</dbReference>
<dbReference type="NCBIfam" id="TIGR02532">
    <property type="entry name" value="IV_pilin_GFxxxE"/>
    <property type="match status" value="1"/>
</dbReference>
<keyword evidence="1" id="KW-1133">Transmembrane helix</keyword>
<keyword evidence="1" id="KW-0812">Transmembrane</keyword>
<dbReference type="InterPro" id="IPR011453">
    <property type="entry name" value="DUF1559"/>
</dbReference>
<gene>
    <name evidence="3" type="ORF">S01H1_42582</name>
</gene>
<evidence type="ECO:0000259" key="2">
    <source>
        <dbReference type="Pfam" id="PF07596"/>
    </source>
</evidence>
<name>X0V5Y2_9ZZZZ</name>
<keyword evidence="1" id="KW-0472">Membrane</keyword>
<proteinExistence type="predicted"/>
<dbReference type="Gene3D" id="3.30.700.10">
    <property type="entry name" value="Glycoprotein, Type 4 Pilin"/>
    <property type="match status" value="1"/>
</dbReference>
<dbReference type="Pfam" id="PF07963">
    <property type="entry name" value="N_methyl"/>
    <property type="match status" value="1"/>
</dbReference>
<dbReference type="InterPro" id="IPR012902">
    <property type="entry name" value="N_methyl_site"/>
</dbReference>
<dbReference type="InterPro" id="IPR045584">
    <property type="entry name" value="Pilin-like"/>
</dbReference>
<dbReference type="EMBL" id="BARS01027085">
    <property type="protein sequence ID" value="GAG07908.1"/>
    <property type="molecule type" value="Genomic_DNA"/>
</dbReference>
<accession>X0V5Y2</accession>
<evidence type="ECO:0000313" key="3">
    <source>
        <dbReference type="EMBL" id="GAG07908.1"/>
    </source>
</evidence>
<feature type="domain" description="DUF1559" evidence="2">
    <location>
        <begin position="34"/>
        <end position="110"/>
    </location>
</feature>
<protein>
    <recommendedName>
        <fullName evidence="2">DUF1559 domain-containing protein</fullName>
    </recommendedName>
</protein>
<feature type="non-terminal residue" evidence="3">
    <location>
        <position position="112"/>
    </location>
</feature>
<feature type="transmembrane region" description="Helical" evidence="1">
    <location>
        <begin position="12"/>
        <end position="33"/>
    </location>
</feature>
<comment type="caution">
    <text evidence="3">The sequence shown here is derived from an EMBL/GenBank/DDBJ whole genome shotgun (WGS) entry which is preliminary data.</text>
</comment>
<dbReference type="AlphaFoldDB" id="X0V5Y2"/>
<organism evidence="3">
    <name type="scientific">marine sediment metagenome</name>
    <dbReference type="NCBI Taxonomy" id="412755"/>
    <lineage>
        <taxon>unclassified sequences</taxon>
        <taxon>metagenomes</taxon>
        <taxon>ecological metagenomes</taxon>
    </lineage>
</organism>
<evidence type="ECO:0000256" key="1">
    <source>
        <dbReference type="SAM" id="Phobius"/>
    </source>
</evidence>
<dbReference type="SUPFAM" id="SSF54523">
    <property type="entry name" value="Pili subunits"/>
    <property type="match status" value="1"/>
</dbReference>